<dbReference type="InterPro" id="IPR024787">
    <property type="entry name" value="EcsC"/>
</dbReference>
<dbReference type="KEGG" id="mbry:B1812_04980"/>
<dbReference type="Proteomes" id="UP000193978">
    <property type="component" value="Chromosome"/>
</dbReference>
<gene>
    <name evidence="1" type="ORF">B1812_04980</name>
</gene>
<reference evidence="1 2" key="1">
    <citation type="submission" date="2017-02" db="EMBL/GenBank/DDBJ databases">
        <authorList>
            <person name="Peterson S.W."/>
        </authorList>
    </citation>
    <scope>NUCLEOTIDE SEQUENCE [LARGE SCALE GENOMIC DNA]</scope>
    <source>
        <strain evidence="1 2">S285</strain>
    </source>
</reference>
<organism evidence="1 2">
    <name type="scientific">Methylocystis bryophila</name>
    <dbReference type="NCBI Taxonomy" id="655015"/>
    <lineage>
        <taxon>Bacteria</taxon>
        <taxon>Pseudomonadati</taxon>
        <taxon>Pseudomonadota</taxon>
        <taxon>Alphaproteobacteria</taxon>
        <taxon>Hyphomicrobiales</taxon>
        <taxon>Methylocystaceae</taxon>
        <taxon>Methylocystis</taxon>
    </lineage>
</organism>
<dbReference type="EMBL" id="CP019948">
    <property type="protein sequence ID" value="ARN83400.1"/>
    <property type="molecule type" value="Genomic_DNA"/>
</dbReference>
<dbReference type="STRING" id="655015.B1812_04980"/>
<name>A0A1W6N0N1_9HYPH</name>
<dbReference type="AlphaFoldDB" id="A0A1W6N0N1"/>
<dbReference type="PANTHER" id="PTHR41260:SF1">
    <property type="entry name" value="PROTEIN ECSC"/>
    <property type="match status" value="1"/>
</dbReference>
<protein>
    <recommendedName>
        <fullName evidence="3">Peptidase</fullName>
    </recommendedName>
</protein>
<evidence type="ECO:0008006" key="3">
    <source>
        <dbReference type="Google" id="ProtNLM"/>
    </source>
</evidence>
<accession>A0A1W6N0N1</accession>
<dbReference type="Pfam" id="PF12787">
    <property type="entry name" value="EcsC"/>
    <property type="match status" value="1"/>
</dbReference>
<evidence type="ECO:0000313" key="1">
    <source>
        <dbReference type="EMBL" id="ARN83400.1"/>
    </source>
</evidence>
<evidence type="ECO:0000313" key="2">
    <source>
        <dbReference type="Proteomes" id="UP000193978"/>
    </source>
</evidence>
<sequence length="261" mass="27663">MSAEDLADLRKAVRLLENQGFTRLLNNVAGKPAGKALEFVPRRLKNKIDKIVSGALKQGLQLALASLDGKDAAPPKKITSTLISSLAGGLSGFFGLAGLAAELPVTLTVMLRSIAEIARSQGEDLSLLPARLACMEVLALGAPVEEKHDQSSYYLARDEFSRFSGNAAEALSGRGVDAARSPEVNGFLGQVGAKFGVVVWERAAASSVPIIGVAGGAAGNALFIRYFQDLATGHFIVRKLERAYGEAIVRARFMDIFASLY</sequence>
<keyword evidence="2" id="KW-1185">Reference proteome</keyword>
<proteinExistence type="predicted"/>
<dbReference type="PANTHER" id="PTHR41260">
    <property type="entry name" value="PROTEIN ECSC"/>
    <property type="match status" value="1"/>
</dbReference>